<dbReference type="AlphaFoldDB" id="A0A550BYL4"/>
<sequence>MDDGLHSVWKRRFQHIDGTCGEPTADSDPQLYAPFATELDWRIAHWAVTEDIGQNSLNRLLAIPGVREKLNISFKNFKTLNDTLLAIPERAGKWSTHALRFRDHPDDVYLLRKRNPVEAVRGLWGDPSFADHLVYRPKKVFANAKRLNPLYSEMWTGTWWDTIQHRLPKGATVAPLIIATDKTQLTNFSGGKSAYPVYLTIGNLPKAIRRKPSMHACVLIGYLPTDKVLDDELTTDENRARGQRVFHEAMRVLLEPLVEAGEHGIDMVGGNGEVRRVFPILAAYVADFPEQCLVTCSKFGTCPKCQCPADCLGDPPDFELRTEEWTIGIMEDAKASSSTTTQYRKYCMSNDVSGGVYVPFWEFFPHGDIHTAITPDVLHQLYQGVFKHLVEWCQELLTPGELDRRLRTLPPAFGIRHFENGISALSQLTGKERKQLARVLLGCLVGALPSRGIEACRGALDFIYYAQYTTHDNDSLSQMQSALDMWEENKSFFVKMGVRDHINIPKFHSLHHYIESIRLFGTTDNYNTELFERLHIDFAKNGWRASNKRDAFPQMIRWLARQEKVVAFSRYISSVDGDTPLEDDDSDDPTTEEGTMHAALPAATAPLSPALPSNPAGIVVSIAKHPDKKGVKLSTIESSHCTTGFSLRLKEYLNTFLPRPTTARQVAYATLPFDRLDVYHQFKLRPSSVDDDDDRVQTVKVVPAASQHPARFDTVIVLDRANAEAASLQGTRVARVRVVFTLPRTLDLFGPHPAPSTWPKGPLAYVEWFSPSRHPRSAHNFFMVSSLPVNGRDHAVPGAIIPLANIRQSCMLTPLYGTRLDIASQAQWTSDNVLDHCNDFLVNNWQSMYTYKTVW</sequence>
<evidence type="ECO:0000313" key="1">
    <source>
        <dbReference type="EMBL" id="TRM57623.1"/>
    </source>
</evidence>
<gene>
    <name evidence="1" type="ORF">BD626DRAFT_514014</name>
</gene>
<keyword evidence="2" id="KW-1185">Reference proteome</keyword>
<dbReference type="OrthoDB" id="2576233at2759"/>
<protein>
    <submittedName>
        <fullName evidence="1">Uncharacterized protein</fullName>
    </submittedName>
</protein>
<accession>A0A550BYL4</accession>
<dbReference type="InterPro" id="IPR041078">
    <property type="entry name" value="Plavaka"/>
</dbReference>
<organism evidence="1 2">
    <name type="scientific">Schizophyllum amplum</name>
    <dbReference type="NCBI Taxonomy" id="97359"/>
    <lineage>
        <taxon>Eukaryota</taxon>
        <taxon>Fungi</taxon>
        <taxon>Dikarya</taxon>
        <taxon>Basidiomycota</taxon>
        <taxon>Agaricomycotina</taxon>
        <taxon>Agaricomycetes</taxon>
        <taxon>Agaricomycetidae</taxon>
        <taxon>Agaricales</taxon>
        <taxon>Schizophyllaceae</taxon>
        <taxon>Schizophyllum</taxon>
    </lineage>
</organism>
<dbReference type="Pfam" id="PF18759">
    <property type="entry name" value="Plavaka"/>
    <property type="match status" value="1"/>
</dbReference>
<proteinExistence type="predicted"/>
<evidence type="ECO:0000313" key="2">
    <source>
        <dbReference type="Proteomes" id="UP000320762"/>
    </source>
</evidence>
<reference evidence="1 2" key="1">
    <citation type="journal article" date="2019" name="New Phytol.">
        <title>Comparative genomics reveals unique wood-decay strategies and fruiting body development in the Schizophyllaceae.</title>
        <authorList>
            <person name="Almasi E."/>
            <person name="Sahu N."/>
            <person name="Krizsan K."/>
            <person name="Balint B."/>
            <person name="Kovacs G.M."/>
            <person name="Kiss B."/>
            <person name="Cseklye J."/>
            <person name="Drula E."/>
            <person name="Henrissat B."/>
            <person name="Nagy I."/>
            <person name="Chovatia M."/>
            <person name="Adam C."/>
            <person name="LaButti K."/>
            <person name="Lipzen A."/>
            <person name="Riley R."/>
            <person name="Grigoriev I.V."/>
            <person name="Nagy L.G."/>
        </authorList>
    </citation>
    <scope>NUCLEOTIDE SEQUENCE [LARGE SCALE GENOMIC DNA]</scope>
    <source>
        <strain evidence="1 2">NL-1724</strain>
    </source>
</reference>
<dbReference type="EMBL" id="VDMD01000044">
    <property type="protein sequence ID" value="TRM57623.1"/>
    <property type="molecule type" value="Genomic_DNA"/>
</dbReference>
<name>A0A550BYL4_9AGAR</name>
<comment type="caution">
    <text evidence="1">The sequence shown here is derived from an EMBL/GenBank/DDBJ whole genome shotgun (WGS) entry which is preliminary data.</text>
</comment>
<dbReference type="Proteomes" id="UP000320762">
    <property type="component" value="Unassembled WGS sequence"/>
</dbReference>